<evidence type="ECO:0000259" key="11">
    <source>
        <dbReference type="Pfam" id="PF10290"/>
    </source>
</evidence>
<keyword evidence="5" id="KW-0378">Hydrolase</keyword>
<dbReference type="EC" id="3.2.1.39" evidence="3"/>
<evidence type="ECO:0000313" key="12">
    <source>
        <dbReference type="EMBL" id="TMW55000.1"/>
    </source>
</evidence>
<dbReference type="SMART" id="SM00205">
    <property type="entry name" value="THN"/>
    <property type="match status" value="1"/>
</dbReference>
<keyword evidence="4 9" id="KW-0732">Signal</keyword>
<dbReference type="SUPFAM" id="SSF49870">
    <property type="entry name" value="Osmotin, thaumatin-like protein"/>
    <property type="match status" value="1"/>
</dbReference>
<reference evidence="12" key="1">
    <citation type="submission" date="2019-03" db="EMBL/GenBank/DDBJ databases">
        <title>Long read genome sequence of the mycoparasitic Pythium oligandrum ATCC 38472 isolated from sugarbeet rhizosphere.</title>
        <authorList>
            <person name="Gaulin E."/>
        </authorList>
    </citation>
    <scope>NUCLEOTIDE SEQUENCE</scope>
    <source>
        <strain evidence="12">ATCC 38472_TT</strain>
    </source>
</reference>
<dbReference type="Proteomes" id="UP000794436">
    <property type="component" value="Unassembled WGS sequence"/>
</dbReference>
<evidence type="ECO:0000313" key="13">
    <source>
        <dbReference type="Proteomes" id="UP000794436"/>
    </source>
</evidence>
<keyword evidence="7" id="KW-0961">Cell wall biogenesis/degradation</keyword>
<keyword evidence="13" id="KW-1185">Reference proteome</keyword>
<evidence type="ECO:0000256" key="3">
    <source>
        <dbReference type="ARBA" id="ARBA00012780"/>
    </source>
</evidence>
<dbReference type="Pfam" id="PF10287">
    <property type="entry name" value="YJL171C_Tos1_C"/>
    <property type="match status" value="1"/>
</dbReference>
<dbReference type="InterPro" id="IPR018805">
    <property type="entry name" value="YJL171C/Tos1_C"/>
</dbReference>
<dbReference type="Gene3D" id="2.60.110.10">
    <property type="entry name" value="Thaumatin"/>
    <property type="match status" value="1"/>
</dbReference>
<dbReference type="InterPro" id="IPR018807">
    <property type="entry name" value="YJL171C/Tos1_N"/>
</dbReference>
<feature type="domain" description="Cell wall protein YJL171C/Tos1 C-terminal" evidence="10">
    <location>
        <begin position="327"/>
        <end position="560"/>
    </location>
</feature>
<evidence type="ECO:0000256" key="7">
    <source>
        <dbReference type="ARBA" id="ARBA00023316"/>
    </source>
</evidence>
<evidence type="ECO:0000259" key="10">
    <source>
        <dbReference type="Pfam" id="PF10287"/>
    </source>
</evidence>
<evidence type="ECO:0000256" key="8">
    <source>
        <dbReference type="SAM" id="MobiDB-lite"/>
    </source>
</evidence>
<dbReference type="PANTHER" id="PTHR31737:SF2">
    <property type="entry name" value="PROTEIN TOS1"/>
    <property type="match status" value="1"/>
</dbReference>
<feature type="signal peptide" evidence="9">
    <location>
        <begin position="1"/>
        <end position="24"/>
    </location>
</feature>
<evidence type="ECO:0000256" key="9">
    <source>
        <dbReference type="SAM" id="SignalP"/>
    </source>
</evidence>
<dbReference type="InterPro" id="IPR001938">
    <property type="entry name" value="Thaumatin"/>
</dbReference>
<feature type="chain" id="PRO_5035482599" description="glucan endo-1,3-beta-D-glucosidase" evidence="9">
    <location>
        <begin position="25"/>
        <end position="568"/>
    </location>
</feature>
<keyword evidence="6" id="KW-0326">Glycosidase</keyword>
<evidence type="ECO:0000256" key="4">
    <source>
        <dbReference type="ARBA" id="ARBA00022729"/>
    </source>
</evidence>
<gene>
    <name evidence="12" type="ORF">Poli38472_014771</name>
</gene>
<dbReference type="PANTHER" id="PTHR31737">
    <property type="entry name" value="PROTEIN TOS1"/>
    <property type="match status" value="1"/>
</dbReference>
<evidence type="ECO:0000256" key="1">
    <source>
        <dbReference type="ARBA" id="ARBA00000382"/>
    </source>
</evidence>
<evidence type="ECO:0000256" key="2">
    <source>
        <dbReference type="ARBA" id="ARBA00006055"/>
    </source>
</evidence>
<sequence length="568" mass="60788">MIGSLHFGVLVFGAKALFAVTVSATKLTFINRCSHEIDLHHSQQGSAWTSIAKIATGTKFVKDIVGVHAFHHDVTDQATLAEFSIAAGQPWYDISIIPPAPGWCGSYEACKAETKHVGFNVAMSIEPKSNQNGLSCRTVTYLADDKAVCADAYKYPKDDTKTHTCGAGTDFDVVFCPNNQGEPSASPLPPPPPIELPPSPPPSPAAQPPPPLATTLVQTPIPPPLPSYSMTDLVAGDAQPGIVSAPTEKALPGVNGNINITYSYKGQFAGNVPGRYERVTALMDCAKTPVSVSSPVGPLSEEVSMIFRGPMDIFNIAVYQPTVVSTDWTLVSSYTQTTKATKNLVFLNNMNIDYDGGVKHGPQGYASENGAKGATAPTAFNGTLDEATDPSNIYGGKGVATGAEVNIMTGGKCNGACAGFHGDNDYHGWGGGKKIFVTKVQMPRRGPQKPDQPAIWMLNAQVMHSNQYKCNCRGMGAPGGCGELDIAEVIETNPLRDHVSTHYYFYDGTINAPKGDNWAYRPFDKPKVYVTIFDDSGEGLIKIVEVEDFDFAQETISPELYAEWINAP</sequence>
<protein>
    <recommendedName>
        <fullName evidence="3">glucan endo-1,3-beta-D-glucosidase</fullName>
        <ecNumber evidence="3">3.2.1.39</ecNumber>
    </recommendedName>
</protein>
<dbReference type="GO" id="GO:0071555">
    <property type="term" value="P:cell wall organization"/>
    <property type="evidence" value="ECO:0007669"/>
    <property type="project" value="UniProtKB-KW"/>
</dbReference>
<dbReference type="EMBL" id="SPLM01000151">
    <property type="protein sequence ID" value="TMW55000.1"/>
    <property type="molecule type" value="Genomic_DNA"/>
</dbReference>
<dbReference type="PROSITE" id="PS51367">
    <property type="entry name" value="THAUMATIN_2"/>
    <property type="match status" value="1"/>
</dbReference>
<evidence type="ECO:0000256" key="5">
    <source>
        <dbReference type="ARBA" id="ARBA00022801"/>
    </source>
</evidence>
<evidence type="ECO:0000256" key="6">
    <source>
        <dbReference type="ARBA" id="ARBA00023295"/>
    </source>
</evidence>
<feature type="domain" description="Cell wall protein YJL171C/Tos1 N-terminal" evidence="11">
    <location>
        <begin position="272"/>
        <end position="321"/>
    </location>
</feature>
<comment type="caution">
    <text evidence="12">The sequence shown here is derived from an EMBL/GenBank/DDBJ whole genome shotgun (WGS) entry which is preliminary data.</text>
</comment>
<organism evidence="12 13">
    <name type="scientific">Pythium oligandrum</name>
    <name type="common">Mycoparasitic fungus</name>
    <dbReference type="NCBI Taxonomy" id="41045"/>
    <lineage>
        <taxon>Eukaryota</taxon>
        <taxon>Sar</taxon>
        <taxon>Stramenopiles</taxon>
        <taxon>Oomycota</taxon>
        <taxon>Peronosporomycetes</taxon>
        <taxon>Pythiales</taxon>
        <taxon>Pythiaceae</taxon>
        <taxon>Pythium</taxon>
    </lineage>
</organism>
<accession>A0A8K1C214</accession>
<comment type="catalytic activity">
    <reaction evidence="1">
        <text>Hydrolysis of (1-&gt;3)-beta-D-glucosidic linkages in (1-&gt;3)-beta-D-glucans.</text>
        <dbReference type="EC" id="3.2.1.39"/>
    </reaction>
</comment>
<dbReference type="AlphaFoldDB" id="A0A8K1C214"/>
<proteinExistence type="inferred from homology"/>
<dbReference type="InterPro" id="IPR037176">
    <property type="entry name" value="Osmotin/thaumatin-like_sf"/>
</dbReference>
<feature type="compositionally biased region" description="Pro residues" evidence="8">
    <location>
        <begin position="186"/>
        <end position="212"/>
    </location>
</feature>
<name>A0A8K1C214_PYTOL</name>
<comment type="similarity">
    <text evidence="2">Belongs to the PGA52 family.</text>
</comment>
<feature type="region of interest" description="Disordered" evidence="8">
    <location>
        <begin position="176"/>
        <end position="221"/>
    </location>
</feature>
<dbReference type="Pfam" id="PF10290">
    <property type="entry name" value="YJL171C_Tos1_N"/>
    <property type="match status" value="1"/>
</dbReference>
<dbReference type="OrthoDB" id="118256at2759"/>
<dbReference type="GO" id="GO:0042973">
    <property type="term" value="F:glucan endo-1,3-beta-D-glucosidase activity"/>
    <property type="evidence" value="ECO:0007669"/>
    <property type="project" value="UniProtKB-EC"/>
</dbReference>